<evidence type="ECO:0000256" key="1">
    <source>
        <dbReference type="SAM" id="MobiDB-lite"/>
    </source>
</evidence>
<dbReference type="AlphaFoldDB" id="A0AAD7CPB0"/>
<dbReference type="EMBL" id="JARKIE010000303">
    <property type="protein sequence ID" value="KAJ7656198.1"/>
    <property type="molecule type" value="Genomic_DNA"/>
</dbReference>
<evidence type="ECO:0000313" key="2">
    <source>
        <dbReference type="EMBL" id="KAJ7656198.1"/>
    </source>
</evidence>
<name>A0AAD7CPB0_MYCRO</name>
<keyword evidence="3" id="KW-1185">Reference proteome</keyword>
<evidence type="ECO:0000313" key="3">
    <source>
        <dbReference type="Proteomes" id="UP001221757"/>
    </source>
</evidence>
<organism evidence="2 3">
    <name type="scientific">Mycena rosella</name>
    <name type="common">Pink bonnet</name>
    <name type="synonym">Agaricus rosellus</name>
    <dbReference type="NCBI Taxonomy" id="1033263"/>
    <lineage>
        <taxon>Eukaryota</taxon>
        <taxon>Fungi</taxon>
        <taxon>Dikarya</taxon>
        <taxon>Basidiomycota</taxon>
        <taxon>Agaricomycotina</taxon>
        <taxon>Agaricomycetes</taxon>
        <taxon>Agaricomycetidae</taxon>
        <taxon>Agaricales</taxon>
        <taxon>Marasmiineae</taxon>
        <taxon>Mycenaceae</taxon>
        <taxon>Mycena</taxon>
    </lineage>
</organism>
<comment type="caution">
    <text evidence="2">The sequence shown here is derived from an EMBL/GenBank/DDBJ whole genome shotgun (WGS) entry which is preliminary data.</text>
</comment>
<reference evidence="2" key="1">
    <citation type="submission" date="2023-03" db="EMBL/GenBank/DDBJ databases">
        <title>Massive genome expansion in bonnet fungi (Mycena s.s.) driven by repeated elements and novel gene families across ecological guilds.</title>
        <authorList>
            <consortium name="Lawrence Berkeley National Laboratory"/>
            <person name="Harder C.B."/>
            <person name="Miyauchi S."/>
            <person name="Viragh M."/>
            <person name="Kuo A."/>
            <person name="Thoen E."/>
            <person name="Andreopoulos B."/>
            <person name="Lu D."/>
            <person name="Skrede I."/>
            <person name="Drula E."/>
            <person name="Henrissat B."/>
            <person name="Morin E."/>
            <person name="Kohler A."/>
            <person name="Barry K."/>
            <person name="LaButti K."/>
            <person name="Morin E."/>
            <person name="Salamov A."/>
            <person name="Lipzen A."/>
            <person name="Mereny Z."/>
            <person name="Hegedus B."/>
            <person name="Baldrian P."/>
            <person name="Stursova M."/>
            <person name="Weitz H."/>
            <person name="Taylor A."/>
            <person name="Grigoriev I.V."/>
            <person name="Nagy L.G."/>
            <person name="Martin F."/>
            <person name="Kauserud H."/>
        </authorList>
    </citation>
    <scope>NUCLEOTIDE SEQUENCE</scope>
    <source>
        <strain evidence="2">CBHHK067</strain>
    </source>
</reference>
<feature type="non-terminal residue" evidence="2">
    <location>
        <position position="1"/>
    </location>
</feature>
<dbReference type="Proteomes" id="UP001221757">
    <property type="component" value="Unassembled WGS sequence"/>
</dbReference>
<protein>
    <submittedName>
        <fullName evidence="2">Uncharacterized protein</fullName>
    </submittedName>
</protein>
<accession>A0AAD7CPB0</accession>
<gene>
    <name evidence="2" type="ORF">B0H17DRAFT_1265294</name>
</gene>
<feature type="region of interest" description="Disordered" evidence="1">
    <location>
        <begin position="1"/>
        <end position="20"/>
    </location>
</feature>
<sequence length="182" mass="21145">VPVHVSSTSARTSERRVRDLRTPREAAEKYLVFSALPITKVRMRNSVAEHPLEVLDYAARHDHGKLATEKRLSMGLPVPQAVRILAPDTLLKWVRMNDCQGPRGLTFLRQAVFYDKWHATQRAMFKKSLGAIPGNQVYHYDEIRELAICLGDRNPGQNHRRREKMERFFQAKKWSGRQFETH</sequence>
<proteinExistence type="predicted"/>
<feature type="compositionally biased region" description="Polar residues" evidence="1">
    <location>
        <begin position="1"/>
        <end position="11"/>
    </location>
</feature>